<organism evidence="1 2">
    <name type="scientific">Exidia glandulosa HHB12029</name>
    <dbReference type="NCBI Taxonomy" id="1314781"/>
    <lineage>
        <taxon>Eukaryota</taxon>
        <taxon>Fungi</taxon>
        <taxon>Dikarya</taxon>
        <taxon>Basidiomycota</taxon>
        <taxon>Agaricomycotina</taxon>
        <taxon>Agaricomycetes</taxon>
        <taxon>Auriculariales</taxon>
        <taxon>Exidiaceae</taxon>
        <taxon>Exidia</taxon>
    </lineage>
</organism>
<gene>
    <name evidence="1" type="ORF">EXIGLDRAFT_842606</name>
</gene>
<reference evidence="1 2" key="1">
    <citation type="journal article" date="2016" name="Mol. Biol. Evol.">
        <title>Comparative Genomics of Early-Diverging Mushroom-Forming Fungi Provides Insights into the Origins of Lignocellulose Decay Capabilities.</title>
        <authorList>
            <person name="Nagy L.G."/>
            <person name="Riley R."/>
            <person name="Tritt A."/>
            <person name="Adam C."/>
            <person name="Daum C."/>
            <person name="Floudas D."/>
            <person name="Sun H."/>
            <person name="Yadav J.S."/>
            <person name="Pangilinan J."/>
            <person name="Larsson K.H."/>
            <person name="Matsuura K."/>
            <person name="Barry K."/>
            <person name="Labutti K."/>
            <person name="Kuo R."/>
            <person name="Ohm R.A."/>
            <person name="Bhattacharya S.S."/>
            <person name="Shirouzu T."/>
            <person name="Yoshinaga Y."/>
            <person name="Martin F.M."/>
            <person name="Grigoriev I.V."/>
            <person name="Hibbett D.S."/>
        </authorList>
    </citation>
    <scope>NUCLEOTIDE SEQUENCE [LARGE SCALE GENOMIC DNA]</scope>
    <source>
        <strain evidence="1 2">HHB12029</strain>
    </source>
</reference>
<keyword evidence="2" id="KW-1185">Reference proteome</keyword>
<dbReference type="Proteomes" id="UP000077266">
    <property type="component" value="Unassembled WGS sequence"/>
</dbReference>
<name>A0A165D6M1_EXIGL</name>
<accession>A0A165D6M1</accession>
<dbReference type="AlphaFoldDB" id="A0A165D6M1"/>
<evidence type="ECO:0000313" key="1">
    <source>
        <dbReference type="EMBL" id="KZV83890.1"/>
    </source>
</evidence>
<dbReference type="InParanoid" id="A0A165D6M1"/>
<protein>
    <submittedName>
        <fullName evidence="1">Uncharacterized protein</fullName>
    </submittedName>
</protein>
<sequence length="222" mass="24462">MSTPPTLAAMLARQFDGQVSPLRLLCDSVQDALAALEGDQDTLDDLRQLLQRCNRLKDALPQRETPLVAPERAAFNTIAAILTEATTAPAESTGALSGLRRRFGPERHREYDNISRIARVRNWRKRVEDALYLRDIEADIVMQNLGFSATGLSITPRPARTEAQVSETDTGTPAGEAVDAMLVLYERLLGYAESSSGQLQVLAGNHTEVLRAAEMSERERET</sequence>
<dbReference type="EMBL" id="KV426250">
    <property type="protein sequence ID" value="KZV83890.1"/>
    <property type="molecule type" value="Genomic_DNA"/>
</dbReference>
<proteinExistence type="predicted"/>
<evidence type="ECO:0000313" key="2">
    <source>
        <dbReference type="Proteomes" id="UP000077266"/>
    </source>
</evidence>